<evidence type="ECO:0000256" key="1">
    <source>
        <dbReference type="SAM" id="MobiDB-lite"/>
    </source>
</evidence>
<name>A0A369WYN3_9GAMM</name>
<dbReference type="EMBL" id="QQOH01000001">
    <property type="protein sequence ID" value="RDE24615.1"/>
    <property type="molecule type" value="Genomic_DNA"/>
</dbReference>
<organism evidence="2 3">
    <name type="scientific">Motiliproteus coralliicola</name>
    <dbReference type="NCBI Taxonomy" id="2283196"/>
    <lineage>
        <taxon>Bacteria</taxon>
        <taxon>Pseudomonadati</taxon>
        <taxon>Pseudomonadota</taxon>
        <taxon>Gammaproteobacteria</taxon>
        <taxon>Oceanospirillales</taxon>
        <taxon>Oceanospirillaceae</taxon>
        <taxon>Motiliproteus</taxon>
    </lineage>
</organism>
<dbReference type="OrthoDB" id="9777645at2"/>
<dbReference type="Proteomes" id="UP000253769">
    <property type="component" value="Unassembled WGS sequence"/>
</dbReference>
<protein>
    <submittedName>
        <fullName evidence="2">YcjX family protein</fullName>
    </submittedName>
</protein>
<sequence length="490" mass="54824">MSKKNQAANKEADRTASNSLGEQAGQFFEHTRQNLKRAFQNRHCIGITGLSRSGKSTLICSLINQLRQFQTASLGGFSPVVGKRLLSVQVHPLEDTGLAEFPYADAIDALSSDPPQWPSPTTDISGCLLELKLQQDSSIKQLLGAEARSVFLELRDYPGEWLLDLPMMQIDYVGWCAQSSRLFTNSPRLELMGDLLDELQQIDPLSPYDEASCQRLRQAYVAFLKRCKGGEHSLSLVQPGRFLLPGRFRNDPILDFVPLLGCSTLSEELLKSAPQDSYFKVFEQRYRDYVTQIVQPFYQQQFRPITRQVVLIDLVNALNGGSAYIDDMRQAIAQISESFHYGRNNPLRKLFSPQVEELAFVATKMDQVVAGNHEAVRQLLGQLVSDAYSQAAHRGAVPRIEAIAAIRASREVVEQGRAALSGYDLAGNPVGYVHPTIPDRLGDEAGFTPFRDWKIPAFQPPVHGDFHHQAIPHIRLDSLLELVTRGCRYE</sequence>
<dbReference type="RefSeq" id="WP_114694202.1">
    <property type="nucleotide sequence ID" value="NZ_QQOH01000001.1"/>
</dbReference>
<comment type="caution">
    <text evidence="2">The sequence shown here is derived from an EMBL/GenBank/DDBJ whole genome shotgun (WGS) entry which is preliminary data.</text>
</comment>
<evidence type="ECO:0000313" key="3">
    <source>
        <dbReference type="Proteomes" id="UP000253769"/>
    </source>
</evidence>
<dbReference type="AlphaFoldDB" id="A0A369WYN3"/>
<keyword evidence="3" id="KW-1185">Reference proteome</keyword>
<gene>
    <name evidence="2" type="ORF">DV711_03235</name>
</gene>
<dbReference type="Pfam" id="PF04317">
    <property type="entry name" value="DUF463"/>
    <property type="match status" value="1"/>
</dbReference>
<dbReference type="InterPro" id="IPR007413">
    <property type="entry name" value="YcjX-like"/>
</dbReference>
<dbReference type="PANTHER" id="PTHR38605">
    <property type="entry name" value="ATPASE-RELATED"/>
    <property type="match status" value="1"/>
</dbReference>
<accession>A0A369WYN3</accession>
<dbReference type="InterPro" id="IPR027417">
    <property type="entry name" value="P-loop_NTPase"/>
</dbReference>
<proteinExistence type="predicted"/>
<dbReference type="SUPFAM" id="SSF52540">
    <property type="entry name" value="P-loop containing nucleoside triphosphate hydrolases"/>
    <property type="match status" value="1"/>
</dbReference>
<reference evidence="2 3" key="1">
    <citation type="submission" date="2018-07" db="EMBL/GenBank/DDBJ databases">
        <title>Motiliproteus coralliicola sp. nov., a bacterium isolated from Coral.</title>
        <authorList>
            <person name="Wang G."/>
        </authorList>
    </citation>
    <scope>NUCLEOTIDE SEQUENCE [LARGE SCALE GENOMIC DNA]</scope>
    <source>
        <strain evidence="2 3">C34</strain>
    </source>
</reference>
<dbReference type="PANTHER" id="PTHR38605:SF1">
    <property type="entry name" value="ATPASE"/>
    <property type="match status" value="1"/>
</dbReference>
<dbReference type="PIRSF" id="PIRSF019381">
    <property type="entry name" value="YcjX"/>
    <property type="match status" value="1"/>
</dbReference>
<evidence type="ECO:0000313" key="2">
    <source>
        <dbReference type="EMBL" id="RDE24615.1"/>
    </source>
</evidence>
<feature type="region of interest" description="Disordered" evidence="1">
    <location>
        <begin position="1"/>
        <end position="21"/>
    </location>
</feature>